<dbReference type="PANTHER" id="PTHR47967:SF27">
    <property type="entry name" value="OS07G0533600 PROTEIN"/>
    <property type="match status" value="1"/>
</dbReference>
<keyword evidence="10" id="KW-1185">Reference proteome</keyword>
<keyword evidence="3" id="KW-0064">Aspartyl protease</keyword>
<dbReference type="PANTHER" id="PTHR47967">
    <property type="entry name" value="OS07G0603500 PROTEIN-RELATED"/>
    <property type="match status" value="1"/>
</dbReference>
<dbReference type="InterPro" id="IPR032861">
    <property type="entry name" value="TAXi_N"/>
</dbReference>
<dbReference type="Proteomes" id="UP001497457">
    <property type="component" value="Chromosome 23rd"/>
</dbReference>
<dbReference type="PROSITE" id="PS51767">
    <property type="entry name" value="PEPTIDASE_A1"/>
    <property type="match status" value="1"/>
</dbReference>
<dbReference type="InterPro" id="IPR033121">
    <property type="entry name" value="PEPTIDASE_A1"/>
</dbReference>
<feature type="chain" id="PRO_5044807512" description="Peptidase A1 domain-containing protein" evidence="7">
    <location>
        <begin position="38"/>
        <end position="463"/>
    </location>
</feature>
<evidence type="ECO:0000256" key="7">
    <source>
        <dbReference type="SAM" id="SignalP"/>
    </source>
</evidence>
<dbReference type="GO" id="GO:0004190">
    <property type="term" value="F:aspartic-type endopeptidase activity"/>
    <property type="evidence" value="ECO:0007669"/>
    <property type="project" value="UniProtKB-KW"/>
</dbReference>
<sequence>MAMLHNNTPPRELWLSCGALILSSTLVLLLASSTAEAHPPSGDGDCQHYRFELTHINANLSLSSDELMRHAYERSRLRAATLYGTGADSPAGGGGSSDSDSDSDSGSPVGPPGYLRQGDSVYNIEFYMDDLPGQVISATIDTGSNLIWTTQEQCQVSKTRSIVPCKSFTCKQQTNRECSSGQTRCKYEITYGGDKGTETRGILYKDKITFLISRRPRKERTFQDITIGCSTYVSDPSIKGIVGLGRGAQSLPGQLNFDKFSYCLNSYYKPKLPSYLLLTAAPDMSAGATSGAALATTGLRRNDAHKNRYYVDLQGISIGGTRLDVPVKSGGNMFVDTGSSFTHLEGSVFDKLVKALDQIMNGTQYSNKKQDKNGMICYLASTIVHAEESSDVLPQMVLHFADSADMVLPSDSYFWKTSKLCLAISKTEGNISVLGNFQMQGIHMLFDTQNDKLSFVPANCSEV</sequence>
<dbReference type="InterPro" id="IPR021109">
    <property type="entry name" value="Peptidase_aspartic_dom_sf"/>
</dbReference>
<keyword evidence="2" id="KW-0645">Protease</keyword>
<dbReference type="CDD" id="cd05476">
    <property type="entry name" value="pepsin_A_like_plant"/>
    <property type="match status" value="1"/>
</dbReference>
<evidence type="ECO:0000256" key="1">
    <source>
        <dbReference type="ARBA" id="ARBA00007447"/>
    </source>
</evidence>
<keyword evidence="4" id="KW-0378">Hydrolase</keyword>
<evidence type="ECO:0000256" key="5">
    <source>
        <dbReference type="ARBA" id="ARBA00023180"/>
    </source>
</evidence>
<evidence type="ECO:0000256" key="2">
    <source>
        <dbReference type="ARBA" id="ARBA00022670"/>
    </source>
</evidence>
<dbReference type="InterPro" id="IPR051708">
    <property type="entry name" value="Plant_Aspart_Prot_A1"/>
</dbReference>
<dbReference type="SUPFAM" id="SSF50630">
    <property type="entry name" value="Acid proteases"/>
    <property type="match status" value="1"/>
</dbReference>
<evidence type="ECO:0000259" key="8">
    <source>
        <dbReference type="PROSITE" id="PS51767"/>
    </source>
</evidence>
<reference evidence="9" key="1">
    <citation type="submission" date="2024-10" db="EMBL/GenBank/DDBJ databases">
        <authorList>
            <person name="Ryan C."/>
        </authorList>
    </citation>
    <scope>NUCLEOTIDE SEQUENCE [LARGE SCALE GENOMIC DNA]</scope>
</reference>
<keyword evidence="7" id="KW-0732">Signal</keyword>
<evidence type="ECO:0000256" key="3">
    <source>
        <dbReference type="ARBA" id="ARBA00022750"/>
    </source>
</evidence>
<feature type="domain" description="Peptidase A1" evidence="8">
    <location>
        <begin position="122"/>
        <end position="456"/>
    </location>
</feature>
<evidence type="ECO:0000256" key="6">
    <source>
        <dbReference type="SAM" id="MobiDB-lite"/>
    </source>
</evidence>
<organism evidence="9 10">
    <name type="scientific">Urochloa decumbens</name>
    <dbReference type="NCBI Taxonomy" id="240449"/>
    <lineage>
        <taxon>Eukaryota</taxon>
        <taxon>Viridiplantae</taxon>
        <taxon>Streptophyta</taxon>
        <taxon>Embryophyta</taxon>
        <taxon>Tracheophyta</taxon>
        <taxon>Spermatophyta</taxon>
        <taxon>Magnoliopsida</taxon>
        <taxon>Liliopsida</taxon>
        <taxon>Poales</taxon>
        <taxon>Poaceae</taxon>
        <taxon>PACMAD clade</taxon>
        <taxon>Panicoideae</taxon>
        <taxon>Panicodae</taxon>
        <taxon>Paniceae</taxon>
        <taxon>Melinidinae</taxon>
        <taxon>Urochloa</taxon>
    </lineage>
</organism>
<evidence type="ECO:0000313" key="9">
    <source>
        <dbReference type="EMBL" id="CAL4986654.1"/>
    </source>
</evidence>
<accession>A0ABC9AU67</accession>
<dbReference type="GO" id="GO:0006508">
    <property type="term" value="P:proteolysis"/>
    <property type="evidence" value="ECO:0007669"/>
    <property type="project" value="UniProtKB-KW"/>
</dbReference>
<evidence type="ECO:0000256" key="4">
    <source>
        <dbReference type="ARBA" id="ARBA00022801"/>
    </source>
</evidence>
<dbReference type="Pfam" id="PF14541">
    <property type="entry name" value="TAXi_C"/>
    <property type="match status" value="1"/>
</dbReference>
<feature type="signal peptide" evidence="7">
    <location>
        <begin position="1"/>
        <end position="37"/>
    </location>
</feature>
<dbReference type="Gene3D" id="2.40.70.10">
    <property type="entry name" value="Acid Proteases"/>
    <property type="match status" value="2"/>
</dbReference>
<dbReference type="AlphaFoldDB" id="A0ABC9AU67"/>
<feature type="region of interest" description="Disordered" evidence="6">
    <location>
        <begin position="84"/>
        <end position="114"/>
    </location>
</feature>
<gene>
    <name evidence="9" type="ORF">URODEC1_LOCUS58474</name>
</gene>
<dbReference type="InterPro" id="IPR034161">
    <property type="entry name" value="Pepsin-like_plant"/>
</dbReference>
<dbReference type="InterPro" id="IPR032799">
    <property type="entry name" value="TAXi_C"/>
</dbReference>
<evidence type="ECO:0000313" key="10">
    <source>
        <dbReference type="Proteomes" id="UP001497457"/>
    </source>
</evidence>
<proteinExistence type="inferred from homology"/>
<comment type="similarity">
    <text evidence="1">Belongs to the peptidase A1 family.</text>
</comment>
<dbReference type="EMBL" id="OZ075133">
    <property type="protein sequence ID" value="CAL4986654.1"/>
    <property type="molecule type" value="Genomic_DNA"/>
</dbReference>
<keyword evidence="5" id="KW-0325">Glycoprotein</keyword>
<name>A0ABC9AU67_9POAL</name>
<dbReference type="Pfam" id="PF14543">
    <property type="entry name" value="TAXi_N"/>
    <property type="match status" value="1"/>
</dbReference>
<protein>
    <recommendedName>
        <fullName evidence="8">Peptidase A1 domain-containing protein</fullName>
    </recommendedName>
</protein>